<dbReference type="HOGENOM" id="CLU_3126912_0_0_1"/>
<protein>
    <submittedName>
        <fullName evidence="1">Uncharacterized protein</fullName>
    </submittedName>
</protein>
<accession>T1KKG0</accession>
<name>T1KKG0_TETUR</name>
<evidence type="ECO:0000313" key="2">
    <source>
        <dbReference type="Proteomes" id="UP000015104"/>
    </source>
</evidence>
<evidence type="ECO:0000313" key="1">
    <source>
        <dbReference type="EnsemblMetazoa" id="tetur13g03600.1"/>
    </source>
</evidence>
<keyword evidence="2" id="KW-1185">Reference proteome</keyword>
<sequence length="50" mass="6105">MVHWYRYFSGSKVSIEDPLEMTKDNHFREKDGLVIKWESTWLSKIEENED</sequence>
<dbReference type="Proteomes" id="UP000015104">
    <property type="component" value="Unassembled WGS sequence"/>
</dbReference>
<reference evidence="1" key="2">
    <citation type="submission" date="2015-06" db="UniProtKB">
        <authorList>
            <consortium name="EnsemblMetazoa"/>
        </authorList>
    </citation>
    <scope>IDENTIFICATION</scope>
</reference>
<reference evidence="2" key="1">
    <citation type="submission" date="2011-08" db="EMBL/GenBank/DDBJ databases">
        <authorList>
            <person name="Rombauts S."/>
        </authorList>
    </citation>
    <scope>NUCLEOTIDE SEQUENCE</scope>
    <source>
        <strain evidence="2">London</strain>
    </source>
</reference>
<organism evidence="1 2">
    <name type="scientific">Tetranychus urticae</name>
    <name type="common">Two-spotted spider mite</name>
    <dbReference type="NCBI Taxonomy" id="32264"/>
    <lineage>
        <taxon>Eukaryota</taxon>
        <taxon>Metazoa</taxon>
        <taxon>Ecdysozoa</taxon>
        <taxon>Arthropoda</taxon>
        <taxon>Chelicerata</taxon>
        <taxon>Arachnida</taxon>
        <taxon>Acari</taxon>
        <taxon>Acariformes</taxon>
        <taxon>Trombidiformes</taxon>
        <taxon>Prostigmata</taxon>
        <taxon>Eleutherengona</taxon>
        <taxon>Raphignathae</taxon>
        <taxon>Tetranychoidea</taxon>
        <taxon>Tetranychidae</taxon>
        <taxon>Tetranychus</taxon>
    </lineage>
</organism>
<dbReference type="EnsemblMetazoa" id="tetur13g03600.1">
    <property type="protein sequence ID" value="tetur13g03600.1"/>
    <property type="gene ID" value="tetur13g03600"/>
</dbReference>
<dbReference type="AlphaFoldDB" id="T1KKG0"/>
<dbReference type="EMBL" id="CAEY01000176">
    <property type="status" value="NOT_ANNOTATED_CDS"/>
    <property type="molecule type" value="Genomic_DNA"/>
</dbReference>
<proteinExistence type="predicted"/>